<proteinExistence type="predicted"/>
<dbReference type="EMBL" id="JBHTJG010000001">
    <property type="protein sequence ID" value="MFD0945019.1"/>
    <property type="molecule type" value="Genomic_DNA"/>
</dbReference>
<sequence length="87" mass="9476">MDAIYFAARAARHEAMVSRTSHPAARLAHMKLAAAYRAKAEAERCGDAMGGRERLSRLRDRHIRVAVVCASVAPCHHLWLGALGNAV</sequence>
<organism evidence="1 2">
    <name type="scientific">Sphingomonas canadensis</name>
    <dbReference type="NCBI Taxonomy" id="1219257"/>
    <lineage>
        <taxon>Bacteria</taxon>
        <taxon>Pseudomonadati</taxon>
        <taxon>Pseudomonadota</taxon>
        <taxon>Alphaproteobacteria</taxon>
        <taxon>Sphingomonadales</taxon>
        <taxon>Sphingomonadaceae</taxon>
        <taxon>Sphingomonas</taxon>
    </lineage>
</organism>
<name>A0ABW3H0T1_9SPHN</name>
<dbReference type="Proteomes" id="UP001596977">
    <property type="component" value="Unassembled WGS sequence"/>
</dbReference>
<accession>A0ABW3H0T1</accession>
<keyword evidence="2" id="KW-1185">Reference proteome</keyword>
<protein>
    <submittedName>
        <fullName evidence="1">Uncharacterized protein</fullName>
    </submittedName>
</protein>
<dbReference type="RefSeq" id="WP_264942711.1">
    <property type="nucleotide sequence ID" value="NZ_JAPDRA010000001.1"/>
</dbReference>
<gene>
    <name evidence="1" type="ORF">ACFQ1E_01570</name>
</gene>
<evidence type="ECO:0000313" key="2">
    <source>
        <dbReference type="Proteomes" id="UP001596977"/>
    </source>
</evidence>
<comment type="caution">
    <text evidence="1">The sequence shown here is derived from an EMBL/GenBank/DDBJ whole genome shotgun (WGS) entry which is preliminary data.</text>
</comment>
<reference evidence="2" key="1">
    <citation type="journal article" date="2019" name="Int. J. Syst. Evol. Microbiol.">
        <title>The Global Catalogue of Microorganisms (GCM) 10K type strain sequencing project: providing services to taxonomists for standard genome sequencing and annotation.</title>
        <authorList>
            <consortium name="The Broad Institute Genomics Platform"/>
            <consortium name="The Broad Institute Genome Sequencing Center for Infectious Disease"/>
            <person name="Wu L."/>
            <person name="Ma J."/>
        </authorList>
    </citation>
    <scope>NUCLEOTIDE SEQUENCE [LARGE SCALE GENOMIC DNA]</scope>
    <source>
        <strain evidence="2">CCUG 62982</strain>
    </source>
</reference>
<evidence type="ECO:0000313" key="1">
    <source>
        <dbReference type="EMBL" id="MFD0945019.1"/>
    </source>
</evidence>